<organism evidence="1 2">
    <name type="scientific">Folsomia candida</name>
    <name type="common">Springtail</name>
    <dbReference type="NCBI Taxonomy" id="158441"/>
    <lineage>
        <taxon>Eukaryota</taxon>
        <taxon>Metazoa</taxon>
        <taxon>Ecdysozoa</taxon>
        <taxon>Arthropoda</taxon>
        <taxon>Hexapoda</taxon>
        <taxon>Collembola</taxon>
        <taxon>Entomobryomorpha</taxon>
        <taxon>Isotomoidea</taxon>
        <taxon>Isotomidae</taxon>
        <taxon>Proisotominae</taxon>
        <taxon>Folsomia</taxon>
    </lineage>
</organism>
<accession>A0A226F4E6</accession>
<proteinExistence type="predicted"/>
<evidence type="ECO:0000313" key="1">
    <source>
        <dbReference type="EMBL" id="OXA64328.1"/>
    </source>
</evidence>
<dbReference type="AlphaFoldDB" id="A0A226F4E6"/>
<dbReference type="Proteomes" id="UP000198287">
    <property type="component" value="Unassembled WGS sequence"/>
</dbReference>
<reference evidence="1 2" key="1">
    <citation type="submission" date="2015-12" db="EMBL/GenBank/DDBJ databases">
        <title>The genome of Folsomia candida.</title>
        <authorList>
            <person name="Faddeeva A."/>
            <person name="Derks M.F."/>
            <person name="Anvar Y."/>
            <person name="Smit S."/>
            <person name="Van Straalen N."/>
            <person name="Roelofs D."/>
        </authorList>
    </citation>
    <scope>NUCLEOTIDE SEQUENCE [LARGE SCALE GENOMIC DNA]</scope>
    <source>
        <strain evidence="1 2">VU population</strain>
        <tissue evidence="1">Whole body</tissue>
    </source>
</reference>
<gene>
    <name evidence="1" type="ORF">Fcan01_01054</name>
</gene>
<dbReference type="EMBL" id="LNIX01000001">
    <property type="protein sequence ID" value="OXA64328.1"/>
    <property type="molecule type" value="Genomic_DNA"/>
</dbReference>
<name>A0A226F4E6_FOLCA</name>
<sequence length="154" mass="17134">MSVSTLRHISTEEDLSKWEEQAKIGTARPFAYVTDALFSKIAEEVPVGTLCSDAELDNMNNILGMKAYTKEKTAFLPKVECVGCSRPLNFYDVFLQGVDKHGVDFMRLIASGPKMMLVIPDGDEVQQVRCSGCGVHTPAQREFVTDNAMYCRKC</sequence>
<protein>
    <submittedName>
        <fullName evidence="1">Uncharacterized protein</fullName>
    </submittedName>
</protein>
<comment type="caution">
    <text evidence="1">The sequence shown here is derived from an EMBL/GenBank/DDBJ whole genome shotgun (WGS) entry which is preliminary data.</text>
</comment>
<keyword evidence="2" id="KW-1185">Reference proteome</keyword>
<evidence type="ECO:0000313" key="2">
    <source>
        <dbReference type="Proteomes" id="UP000198287"/>
    </source>
</evidence>